<dbReference type="InterPro" id="IPR005656">
    <property type="entry name" value="MmgE_PrpD"/>
</dbReference>
<reference evidence="4 5" key="1">
    <citation type="submission" date="2021-07" db="EMBL/GenBank/DDBJ databases">
        <title>Paraburkholderia edwinii protects Aspergillus sp. from phenazines by acting as a toxin sponge.</title>
        <authorList>
            <person name="Dahlstrom K.M."/>
            <person name="Newman D.K."/>
        </authorList>
    </citation>
    <scope>NUCLEOTIDE SEQUENCE [LARGE SCALE GENOMIC DNA]</scope>
    <source>
        <strain evidence="4 5">Pe01</strain>
    </source>
</reference>
<dbReference type="Gene3D" id="3.30.1330.120">
    <property type="entry name" value="2-methylcitrate dehydratase PrpD"/>
    <property type="match status" value="1"/>
</dbReference>
<dbReference type="SUPFAM" id="SSF103378">
    <property type="entry name" value="2-methylcitrate dehydratase PrpD"/>
    <property type="match status" value="1"/>
</dbReference>
<dbReference type="InterPro" id="IPR036148">
    <property type="entry name" value="MmgE/PrpD_sf"/>
</dbReference>
<feature type="domain" description="MmgE/PrpD C-terminal" evidence="3">
    <location>
        <begin position="283"/>
        <end position="461"/>
    </location>
</feature>
<dbReference type="InterPro" id="IPR045337">
    <property type="entry name" value="MmgE_PrpD_C"/>
</dbReference>
<evidence type="ECO:0000313" key="5">
    <source>
        <dbReference type="Proteomes" id="UP000826462"/>
    </source>
</evidence>
<evidence type="ECO:0000259" key="2">
    <source>
        <dbReference type="Pfam" id="PF03972"/>
    </source>
</evidence>
<dbReference type="InterPro" id="IPR042188">
    <property type="entry name" value="MmgE/PrpD_sf_2"/>
</dbReference>
<gene>
    <name evidence="4" type="ORF">KZJ38_31725</name>
</gene>
<accession>A0ABX8URE9</accession>
<dbReference type="Gene3D" id="1.10.4100.10">
    <property type="entry name" value="2-methylcitrate dehydratase PrpD"/>
    <property type="match status" value="1"/>
</dbReference>
<organism evidence="4 5">
    <name type="scientific">Paraburkholderia edwinii</name>
    <dbReference type="NCBI Taxonomy" id="2861782"/>
    <lineage>
        <taxon>Bacteria</taxon>
        <taxon>Pseudomonadati</taxon>
        <taxon>Pseudomonadota</taxon>
        <taxon>Betaproteobacteria</taxon>
        <taxon>Burkholderiales</taxon>
        <taxon>Burkholderiaceae</taxon>
        <taxon>Paraburkholderia</taxon>
    </lineage>
</organism>
<evidence type="ECO:0000256" key="1">
    <source>
        <dbReference type="ARBA" id="ARBA00006174"/>
    </source>
</evidence>
<dbReference type="Pfam" id="PF19305">
    <property type="entry name" value="MmgE_PrpD_C"/>
    <property type="match status" value="1"/>
</dbReference>
<feature type="domain" description="MmgE/PrpD N-terminal" evidence="2">
    <location>
        <begin position="18"/>
        <end position="253"/>
    </location>
</feature>
<dbReference type="RefSeq" id="WP_219801006.1">
    <property type="nucleotide sequence ID" value="NZ_CP080096.1"/>
</dbReference>
<dbReference type="InterPro" id="IPR045336">
    <property type="entry name" value="MmgE_PrpD_N"/>
</dbReference>
<sequence>MDLTLNGHVANEDGIASALADFAIGMTLDRVPAEVRQRAKYLLLDAVGLAYATKNYPFTKVTLAAMQSLGSGSSTVIGHGRILQPRDAMVMNGLLVHGLDFDDTHLRGVIHPTASLFPCTLGMAEVHGASGEALLAAYIAGVEVGSRLTSAGNGGFHETGFNPTGVIGTFASAVAASRLAGLTPRQAWMAQGIALSMASGSQAFLQGGAWSKRIQPGWAASAGMTAATLAKQGFIGPKAPYEGRFGLFSSYLGEVRALVDLSLATSGLGEVWQTMEVAVKPIPACVFAHAATDAAMILHEPWRRGSDEPAMGAIDAVKRVRVKVPREVVKTVCEPVEAKRRPANAYEAQFSIPYLVATGLLKGKFTLQELEDDAVSDPQVLALAAKVDYEIDPDSTFPRHHTGEVIVEFADERRLEHREDVNRGGADRPLSNDEVAEKYLSNVNGTLSPARADQVLDAVLALDQRPLRDLLTLLAEPV</sequence>
<evidence type="ECO:0000313" key="4">
    <source>
        <dbReference type="EMBL" id="QYD71578.1"/>
    </source>
</evidence>
<keyword evidence="5" id="KW-1185">Reference proteome</keyword>
<dbReference type="Proteomes" id="UP000826462">
    <property type="component" value="Chromosome 2"/>
</dbReference>
<evidence type="ECO:0000259" key="3">
    <source>
        <dbReference type="Pfam" id="PF19305"/>
    </source>
</evidence>
<dbReference type="EMBL" id="CP080096">
    <property type="protein sequence ID" value="QYD71578.1"/>
    <property type="molecule type" value="Genomic_DNA"/>
</dbReference>
<comment type="similarity">
    <text evidence="1">Belongs to the PrpD family.</text>
</comment>
<dbReference type="PANTHER" id="PTHR16943:SF8">
    <property type="entry name" value="2-METHYLCITRATE DEHYDRATASE"/>
    <property type="match status" value="1"/>
</dbReference>
<name>A0ABX8URE9_9BURK</name>
<dbReference type="Pfam" id="PF03972">
    <property type="entry name" value="MmgE_PrpD_N"/>
    <property type="match status" value="1"/>
</dbReference>
<proteinExistence type="inferred from homology"/>
<dbReference type="PANTHER" id="PTHR16943">
    <property type="entry name" value="2-METHYLCITRATE DEHYDRATASE-RELATED"/>
    <property type="match status" value="1"/>
</dbReference>
<dbReference type="InterPro" id="IPR042183">
    <property type="entry name" value="MmgE/PrpD_sf_1"/>
</dbReference>
<protein>
    <submittedName>
        <fullName evidence="4">MmgE/PrpD family protein</fullName>
    </submittedName>
</protein>